<feature type="region of interest" description="Disordered" evidence="1">
    <location>
        <begin position="369"/>
        <end position="398"/>
    </location>
</feature>
<organism evidence="2 3">
    <name type="scientific">Phanerochaete sordida</name>
    <dbReference type="NCBI Taxonomy" id="48140"/>
    <lineage>
        <taxon>Eukaryota</taxon>
        <taxon>Fungi</taxon>
        <taxon>Dikarya</taxon>
        <taxon>Basidiomycota</taxon>
        <taxon>Agaricomycotina</taxon>
        <taxon>Agaricomycetes</taxon>
        <taxon>Polyporales</taxon>
        <taxon>Phanerochaetaceae</taxon>
        <taxon>Phanerochaete</taxon>
    </lineage>
</organism>
<feature type="region of interest" description="Disordered" evidence="1">
    <location>
        <begin position="450"/>
        <end position="558"/>
    </location>
</feature>
<feature type="region of interest" description="Disordered" evidence="1">
    <location>
        <begin position="318"/>
        <end position="346"/>
    </location>
</feature>
<dbReference type="AlphaFoldDB" id="A0A9P3L752"/>
<feature type="region of interest" description="Disordered" evidence="1">
    <location>
        <begin position="778"/>
        <end position="797"/>
    </location>
</feature>
<dbReference type="Proteomes" id="UP000703269">
    <property type="component" value="Unassembled WGS sequence"/>
</dbReference>
<feature type="compositionally biased region" description="Polar residues" evidence="1">
    <location>
        <begin position="337"/>
        <end position="346"/>
    </location>
</feature>
<feature type="compositionally biased region" description="Polar residues" evidence="1">
    <location>
        <begin position="483"/>
        <end position="492"/>
    </location>
</feature>
<evidence type="ECO:0000313" key="2">
    <source>
        <dbReference type="EMBL" id="GJE84686.1"/>
    </source>
</evidence>
<feature type="compositionally biased region" description="Basic and acidic residues" evidence="1">
    <location>
        <begin position="90"/>
        <end position="99"/>
    </location>
</feature>
<sequence length="870" mass="95564">MLVPNSQDTATSQNLTSTLLTSTALAHLDKKHFLQSYIRSQNTYRSHFVKEGRKAQLALERGDLDLEQVERRDVYNAEEAGFSTPRLKARVPEPPEAKAQKKQHKKSERNTTEAHENPRRKQQQVEASSSTVPPHVRPKGGTSADNRNTRKKSGADVVRARSPNKLDQYLKSKESRETKSARKRERSPEGSERGRILADRRERRRVKKAIVSSNTHDEVKESEDAASSAQQRDRKERRERKSKGKVVNLAAGLALMHGFSATNVGKGRLTLKPSYGVFHKGKASAKTSVSKPKKKSTTAAWSELEFLGQTLREERNIRTSRCRSRSVDGARSATDDGVSTDTSSRTSCKQPKKKFKICNYEHDQVAGKAIQGDEGSVEDHGTERTSAEQTSRPRARSPVWDIEKSSCVLDGAHEAASDAETSNIAPSKAPTKNGTVLLDVAATWNLQGLPHRPVTLTSPQDTQGDTTRQENSADQARSFLSLCPSQSASQLPGAQPPAVSIPGLTQSKYFGTPSLPEPARLASPVRPQSQTSSVDNHSQSIRRHETLTTPTISSADPLENEELGATLSSRPLSMPGQSYALSFSGSRYSSPALSYLTLDQELPGVDQAGEVMFAEDSDPLPRHLHPGFVPASRLLLDDETSAERYSDDVHDLGDLDAYRGSPLDVLVASDYLYDAISELAEDYAETPLDEEDFDMELGPPLYEDALQLFSDHHLSGEHFYAFTEEVDTGRRLEFRGDEAGMDDDLPLEAEMLRERPPTGMLYDDEEFHDDMDETLHASDATLPEPSSPPLSAVDSSTDVVPTDSAFFPSGATARLLLHGATSASANSEIGWAPIASSAIAHQTRMEFPTVSKVEEDVAKGLKGHWLPQRP</sequence>
<keyword evidence="3" id="KW-1185">Reference proteome</keyword>
<feature type="compositionally biased region" description="Polar residues" evidence="1">
    <location>
        <begin position="526"/>
        <end position="539"/>
    </location>
</feature>
<reference evidence="2 3" key="1">
    <citation type="submission" date="2021-08" db="EMBL/GenBank/DDBJ databases">
        <title>Draft Genome Sequence of Phanerochaete sordida strain YK-624.</title>
        <authorList>
            <person name="Mori T."/>
            <person name="Dohra H."/>
            <person name="Suzuki T."/>
            <person name="Kawagishi H."/>
            <person name="Hirai H."/>
        </authorList>
    </citation>
    <scope>NUCLEOTIDE SEQUENCE [LARGE SCALE GENOMIC DNA]</scope>
    <source>
        <strain evidence="2 3">YK-624</strain>
    </source>
</reference>
<evidence type="ECO:0000313" key="3">
    <source>
        <dbReference type="Proteomes" id="UP000703269"/>
    </source>
</evidence>
<name>A0A9P3L752_9APHY</name>
<accession>A0A9P3L752</accession>
<feature type="compositionally biased region" description="Polar residues" evidence="1">
    <location>
        <begin position="455"/>
        <end position="475"/>
    </location>
</feature>
<gene>
    <name evidence="2" type="ORF">PsYK624_007620</name>
</gene>
<evidence type="ECO:0000256" key="1">
    <source>
        <dbReference type="SAM" id="MobiDB-lite"/>
    </source>
</evidence>
<feature type="region of interest" description="Disordered" evidence="1">
    <location>
        <begin position="80"/>
        <end position="245"/>
    </location>
</feature>
<comment type="caution">
    <text evidence="2">The sequence shown here is derived from an EMBL/GenBank/DDBJ whole genome shotgun (WGS) entry which is preliminary data.</text>
</comment>
<feature type="compositionally biased region" description="Basic and acidic residues" evidence="1">
    <location>
        <begin position="168"/>
        <end position="201"/>
    </location>
</feature>
<proteinExistence type="predicted"/>
<feature type="compositionally biased region" description="Basic and acidic residues" evidence="1">
    <location>
        <begin position="377"/>
        <end position="386"/>
    </location>
</feature>
<feature type="compositionally biased region" description="Basic and acidic residues" evidence="1">
    <location>
        <begin position="108"/>
        <end position="119"/>
    </location>
</feature>
<protein>
    <submittedName>
        <fullName evidence="2">Uncharacterized protein</fullName>
    </submittedName>
</protein>
<dbReference type="OrthoDB" id="2537141at2759"/>
<dbReference type="EMBL" id="BPQB01000001">
    <property type="protein sequence ID" value="GJE84686.1"/>
    <property type="molecule type" value="Genomic_DNA"/>
</dbReference>